<keyword evidence="9 14" id="KW-0460">Magnesium</keyword>
<evidence type="ECO:0000256" key="8">
    <source>
        <dbReference type="ARBA" id="ARBA00022723"/>
    </source>
</evidence>
<dbReference type="Gene3D" id="3.30.310.50">
    <property type="entry name" value="Alpha-D-phosphohexomutase, C-terminal domain"/>
    <property type="match status" value="1"/>
</dbReference>
<dbReference type="AlphaFoldDB" id="A0A6I6EVL4"/>
<evidence type="ECO:0000259" key="15">
    <source>
        <dbReference type="Pfam" id="PF00408"/>
    </source>
</evidence>
<evidence type="ECO:0000256" key="14">
    <source>
        <dbReference type="RuleBase" id="RU004326"/>
    </source>
</evidence>
<dbReference type="SUPFAM" id="SSF53738">
    <property type="entry name" value="Phosphoglucomutase, first 3 domains"/>
    <property type="match status" value="3"/>
</dbReference>
<proteinExistence type="inferred from homology"/>
<feature type="domain" description="Alpha-D-phosphohexomutase alpha/beta/alpha" evidence="16">
    <location>
        <begin position="43"/>
        <end position="178"/>
    </location>
</feature>
<evidence type="ECO:0000256" key="10">
    <source>
        <dbReference type="ARBA" id="ARBA00023235"/>
    </source>
</evidence>
<evidence type="ECO:0000259" key="17">
    <source>
        <dbReference type="Pfam" id="PF02879"/>
    </source>
</evidence>
<dbReference type="Pfam" id="PF02880">
    <property type="entry name" value="PGM_PMM_III"/>
    <property type="match status" value="1"/>
</dbReference>
<dbReference type="Pfam" id="PF00408">
    <property type="entry name" value="PGM_PMM_IV"/>
    <property type="match status" value="1"/>
</dbReference>
<dbReference type="InterPro" id="IPR005846">
    <property type="entry name" value="A-D-PHexomutase_a/b/a-III"/>
</dbReference>
<dbReference type="GO" id="GO:0005975">
    <property type="term" value="P:carbohydrate metabolic process"/>
    <property type="evidence" value="ECO:0007669"/>
    <property type="project" value="InterPro"/>
</dbReference>
<dbReference type="Gene3D" id="3.40.120.10">
    <property type="entry name" value="Alpha-D-Glucose-1,6-Bisphosphate, subunit A, domain 3"/>
    <property type="match status" value="3"/>
</dbReference>
<dbReference type="InterPro" id="IPR016066">
    <property type="entry name" value="A-D-PHexomutase_CS"/>
</dbReference>
<dbReference type="GO" id="GO:0004614">
    <property type="term" value="F:phosphoglucomutase activity"/>
    <property type="evidence" value="ECO:0007669"/>
    <property type="project" value="UniProtKB-EC"/>
</dbReference>
<dbReference type="PRINTS" id="PR00509">
    <property type="entry name" value="PGMPMM"/>
</dbReference>
<dbReference type="InterPro" id="IPR005844">
    <property type="entry name" value="A-D-PHexomutase_a/b/a-I"/>
</dbReference>
<dbReference type="Pfam" id="PF02879">
    <property type="entry name" value="PGM_PMM_II"/>
    <property type="match status" value="1"/>
</dbReference>
<evidence type="ECO:0000313" key="20">
    <source>
        <dbReference type="Proteomes" id="UP000422764"/>
    </source>
</evidence>
<dbReference type="InterPro" id="IPR016055">
    <property type="entry name" value="A-D-PHexomutase_a/b/a-I/II/III"/>
</dbReference>
<comment type="catalytic activity">
    <reaction evidence="1">
        <text>alpha-D-glucose 1-phosphate = alpha-D-glucose 6-phosphate</text>
        <dbReference type="Rhea" id="RHEA:23536"/>
        <dbReference type="ChEBI" id="CHEBI:58225"/>
        <dbReference type="ChEBI" id="CHEBI:58601"/>
        <dbReference type="EC" id="5.4.2.2"/>
    </reaction>
</comment>
<gene>
    <name evidence="19" type="ORF">GOM49_15480</name>
</gene>
<evidence type="ECO:0000259" key="16">
    <source>
        <dbReference type="Pfam" id="PF02878"/>
    </source>
</evidence>
<comment type="cofactor">
    <cofactor evidence="2">
        <name>Mg(2+)</name>
        <dbReference type="ChEBI" id="CHEBI:18420"/>
    </cofactor>
</comment>
<evidence type="ECO:0000256" key="13">
    <source>
        <dbReference type="ARBA" id="ARBA00041467"/>
    </source>
</evidence>
<dbReference type="InterPro" id="IPR005843">
    <property type="entry name" value="A-D-PHexomutase_C"/>
</dbReference>
<evidence type="ECO:0000256" key="11">
    <source>
        <dbReference type="ARBA" id="ARBA00039995"/>
    </source>
</evidence>
<protein>
    <recommendedName>
        <fullName evidence="11">Phosphoglucomutase</fullName>
        <ecNumber evidence="6">5.4.2.2</ecNumber>
    </recommendedName>
    <alternativeName>
        <fullName evidence="13">Alpha-phosphoglucomutase</fullName>
    </alternativeName>
    <alternativeName>
        <fullName evidence="12">Glucose phosphomutase</fullName>
    </alternativeName>
</protein>
<dbReference type="InterPro" id="IPR036900">
    <property type="entry name" value="A-D-PHexomutase_C_sf"/>
</dbReference>
<keyword evidence="7" id="KW-0597">Phosphoprotein</keyword>
<evidence type="ECO:0000256" key="5">
    <source>
        <dbReference type="ARBA" id="ARBA00010231"/>
    </source>
</evidence>
<keyword evidence="10" id="KW-0413">Isomerase</keyword>
<evidence type="ECO:0000256" key="1">
    <source>
        <dbReference type="ARBA" id="ARBA00000443"/>
    </source>
</evidence>
<keyword evidence="20" id="KW-1185">Reference proteome</keyword>
<feature type="domain" description="Alpha-D-phosphohexomutase alpha/beta/alpha" evidence="17">
    <location>
        <begin position="209"/>
        <end position="314"/>
    </location>
</feature>
<keyword evidence="8 14" id="KW-0479">Metal-binding</keyword>
<dbReference type="Proteomes" id="UP000422764">
    <property type="component" value="Chromosome"/>
</dbReference>
<dbReference type="GO" id="GO:0000287">
    <property type="term" value="F:magnesium ion binding"/>
    <property type="evidence" value="ECO:0007669"/>
    <property type="project" value="InterPro"/>
</dbReference>
<evidence type="ECO:0000256" key="7">
    <source>
        <dbReference type="ARBA" id="ARBA00022553"/>
    </source>
</evidence>
<dbReference type="SUPFAM" id="SSF55957">
    <property type="entry name" value="Phosphoglucomutase, C-terminal domain"/>
    <property type="match status" value="1"/>
</dbReference>
<dbReference type="PANTHER" id="PTHR45745">
    <property type="entry name" value="PHOSPHOMANNOMUTASE 45A"/>
    <property type="match status" value="1"/>
</dbReference>
<organism evidence="19 20">
    <name type="scientific">Clostridium bovifaecis</name>
    <dbReference type="NCBI Taxonomy" id="2184719"/>
    <lineage>
        <taxon>Bacteria</taxon>
        <taxon>Bacillati</taxon>
        <taxon>Bacillota</taxon>
        <taxon>Clostridia</taxon>
        <taxon>Eubacteriales</taxon>
        <taxon>Clostridiaceae</taxon>
        <taxon>Clostridium</taxon>
    </lineage>
</organism>
<dbReference type="CDD" id="cd05799">
    <property type="entry name" value="PGM2"/>
    <property type="match status" value="1"/>
</dbReference>
<evidence type="ECO:0000256" key="4">
    <source>
        <dbReference type="ARBA" id="ARBA00005189"/>
    </source>
</evidence>
<evidence type="ECO:0000256" key="9">
    <source>
        <dbReference type="ARBA" id="ARBA00022842"/>
    </source>
</evidence>
<evidence type="ECO:0000256" key="2">
    <source>
        <dbReference type="ARBA" id="ARBA00001946"/>
    </source>
</evidence>
<feature type="domain" description="Alpha-D-phosphohexomutase alpha/beta/alpha" evidence="18">
    <location>
        <begin position="322"/>
        <end position="449"/>
    </location>
</feature>
<sequence>MKHVKVYEEWLQNKYIDERTKEELLSIRNNAKEIEDRFYKHLEFGTAGLRGKLGAGTNRMNIYSISKVTQGIADFIKEQGKDYMDKGVAIAFDVRHFSREFAKTAALVLTANGITVYLFDDIRPTPELSFAIRELNAAAGINITASHNPRDYNGYKVYWEDGAQVLDSIAGPMTEKINKVQGFEDVKTIGEKDALSKGLLNIIGKEIDDKYIEKVKSLSIRDNIDKNIKIVYTPLNGTGNLPVRRVLKERGFTNIIVVPEQENPDPDFTTVGYPNPEDTKAFKYSEALGRKVDAELLIATDPDCDRLAIEIRDKNGKYVPFNGNQTGVILIKYLVEGMHANGTLPKNAAIVKSIVTGDLGRVVASEYGVTTFESLTGFKNICGRISEFESSGEYEFIFGYEESIGYTTGTFVRDKDGVSSSMLLCEAAAYYKSIGETLIDVLNEVYAKYGYYKEKQISLVLEGVEGKERIDRMMKSYRTSYPMQIGDINLAKSIDFLNGYEDIPPSNVLKFYLNDGSWYAVRPSGTEPKIKIYLYTKAATPEKAEANLSIMESTIITKLNSTR</sequence>
<dbReference type="PANTHER" id="PTHR45745:SF1">
    <property type="entry name" value="PHOSPHOGLUCOMUTASE 2B-RELATED"/>
    <property type="match status" value="1"/>
</dbReference>
<evidence type="ECO:0000256" key="3">
    <source>
        <dbReference type="ARBA" id="ARBA00005164"/>
    </source>
</evidence>
<dbReference type="Pfam" id="PF02878">
    <property type="entry name" value="PGM_PMM_I"/>
    <property type="match status" value="1"/>
</dbReference>
<dbReference type="EMBL" id="CP046522">
    <property type="protein sequence ID" value="QGU96310.1"/>
    <property type="molecule type" value="Genomic_DNA"/>
</dbReference>
<name>A0A6I6EVL4_9CLOT</name>
<reference evidence="19 20" key="1">
    <citation type="submission" date="2019-12" db="EMBL/GenBank/DDBJ databases">
        <title>Genome sequenceing of Clostridium bovifaecis.</title>
        <authorList>
            <person name="Yao Y."/>
        </authorList>
    </citation>
    <scope>NUCLEOTIDE SEQUENCE [LARGE SCALE GENOMIC DNA]</scope>
    <source>
        <strain evidence="19 20">BXX</strain>
    </source>
</reference>
<dbReference type="InterPro" id="IPR005841">
    <property type="entry name" value="Alpha-D-phosphohexomutase_SF"/>
</dbReference>
<dbReference type="InterPro" id="IPR005845">
    <property type="entry name" value="A-D-PHexomutase_a/b/a-II"/>
</dbReference>
<evidence type="ECO:0000313" key="19">
    <source>
        <dbReference type="EMBL" id="QGU96310.1"/>
    </source>
</evidence>
<accession>A0A6I6EVL4</accession>
<evidence type="ECO:0000259" key="18">
    <source>
        <dbReference type="Pfam" id="PF02880"/>
    </source>
</evidence>
<evidence type="ECO:0000256" key="12">
    <source>
        <dbReference type="ARBA" id="ARBA00041398"/>
    </source>
</evidence>
<dbReference type="GO" id="GO:0008973">
    <property type="term" value="F:phosphopentomutase activity"/>
    <property type="evidence" value="ECO:0007669"/>
    <property type="project" value="TreeGrafter"/>
</dbReference>
<evidence type="ECO:0000256" key="6">
    <source>
        <dbReference type="ARBA" id="ARBA00012728"/>
    </source>
</evidence>
<comment type="pathway">
    <text evidence="4">Lipid metabolism.</text>
</comment>
<comment type="similarity">
    <text evidence="5 14">Belongs to the phosphohexose mutase family.</text>
</comment>
<comment type="pathway">
    <text evidence="3">Glycolipid metabolism; diglucosyl-diacylglycerol biosynthesis.</text>
</comment>
<dbReference type="GO" id="GO:0006166">
    <property type="term" value="P:purine ribonucleoside salvage"/>
    <property type="evidence" value="ECO:0007669"/>
    <property type="project" value="TreeGrafter"/>
</dbReference>
<dbReference type="PROSITE" id="PS00710">
    <property type="entry name" value="PGM_PMM"/>
    <property type="match status" value="1"/>
</dbReference>
<feature type="domain" description="Alpha-D-phosphohexomutase C-terminal" evidence="15">
    <location>
        <begin position="505"/>
        <end position="534"/>
    </location>
</feature>
<dbReference type="EC" id="5.4.2.2" evidence="6"/>